<feature type="binding site" evidence="5">
    <location>
        <begin position="79"/>
        <end position="82"/>
    </location>
    <ligand>
        <name>GTP</name>
        <dbReference type="ChEBI" id="CHEBI:37565"/>
    </ligand>
</feature>
<dbReference type="GeneID" id="111111739"/>
<evidence type="ECO:0000256" key="5">
    <source>
        <dbReference type="PIRSR" id="PIRSR006230-1"/>
    </source>
</evidence>
<evidence type="ECO:0000259" key="6">
    <source>
        <dbReference type="Pfam" id="PF01926"/>
    </source>
</evidence>
<dbReference type="KEGG" id="cvn:111111739"/>
<feature type="binding site" evidence="5">
    <location>
        <position position="205"/>
    </location>
    <ligand>
        <name>GTP</name>
        <dbReference type="ChEBI" id="CHEBI:37565"/>
    </ligand>
</feature>
<evidence type="ECO:0000313" key="7">
    <source>
        <dbReference type="Proteomes" id="UP000694844"/>
    </source>
</evidence>
<dbReference type="InterPro" id="IPR006073">
    <property type="entry name" value="GTP-bd"/>
</dbReference>
<dbReference type="InterPro" id="IPR027417">
    <property type="entry name" value="P-loop_NTPase"/>
</dbReference>
<dbReference type="CDD" id="cd01856">
    <property type="entry name" value="YlqF"/>
    <property type="match status" value="1"/>
</dbReference>
<dbReference type="Pfam" id="PF01926">
    <property type="entry name" value="MMR_HSR1"/>
    <property type="match status" value="1"/>
</dbReference>
<dbReference type="OrthoDB" id="269151at2759"/>
<dbReference type="InterPro" id="IPR023179">
    <property type="entry name" value="GTP-bd_ortho_bundle_sf"/>
</dbReference>
<accession>A0A8B8BNW1</accession>
<keyword evidence="1 4" id="KW-0547">Nucleotide-binding</keyword>
<dbReference type="AlphaFoldDB" id="A0A8B8BNW1"/>
<evidence type="ECO:0000256" key="2">
    <source>
        <dbReference type="ARBA" id="ARBA00023134"/>
    </source>
</evidence>
<feature type="domain" description="G" evidence="6">
    <location>
        <begin position="144"/>
        <end position="215"/>
    </location>
</feature>
<evidence type="ECO:0000256" key="1">
    <source>
        <dbReference type="ARBA" id="ARBA00022741"/>
    </source>
</evidence>
<dbReference type="InterPro" id="IPR016478">
    <property type="entry name" value="GTPase_MTG1"/>
</dbReference>
<feature type="binding site" evidence="5">
    <location>
        <begin position="152"/>
        <end position="157"/>
    </location>
    <ligand>
        <name>GTP</name>
        <dbReference type="ChEBI" id="CHEBI:37565"/>
    </ligand>
</feature>
<name>A0A8B8BNW1_CRAVI</name>
<dbReference type="GO" id="GO:0005525">
    <property type="term" value="F:GTP binding"/>
    <property type="evidence" value="ECO:0007669"/>
    <property type="project" value="UniProtKB-KW"/>
</dbReference>
<comment type="similarity">
    <text evidence="4">Belongs to the TRAFAC class YlqF/YawG GTPase family. MTG1 subfamily.</text>
</comment>
<dbReference type="PIRSF" id="PIRSF006230">
    <property type="entry name" value="MG442"/>
    <property type="match status" value="1"/>
</dbReference>
<gene>
    <name evidence="8" type="primary">LOC111111739</name>
</gene>
<proteinExistence type="inferred from homology"/>
<dbReference type="RefSeq" id="XP_022304581.1">
    <property type="nucleotide sequence ID" value="XM_022448873.1"/>
</dbReference>
<comment type="function">
    <text evidence="3 4">Plays a role in the regulation of the mitochondrial ribosome assembly and of translational activity. Displays mitochondrial GTPase activity.</text>
</comment>
<dbReference type="GO" id="GO:0032543">
    <property type="term" value="P:mitochondrial translation"/>
    <property type="evidence" value="ECO:0007669"/>
    <property type="project" value="TreeGrafter"/>
</dbReference>
<dbReference type="Gene3D" id="3.40.50.300">
    <property type="entry name" value="P-loop containing nucleotide triphosphate hydrolases"/>
    <property type="match status" value="1"/>
</dbReference>
<protein>
    <recommendedName>
        <fullName evidence="4">Mitochondrial GTPase 1</fullName>
    </recommendedName>
</protein>
<dbReference type="PANTHER" id="PTHR45782:SF4">
    <property type="entry name" value="MITOCHONDRIAL RIBOSOME-ASSOCIATED GTPASE 1"/>
    <property type="match status" value="1"/>
</dbReference>
<organism evidence="7 8">
    <name type="scientific">Crassostrea virginica</name>
    <name type="common">Eastern oyster</name>
    <dbReference type="NCBI Taxonomy" id="6565"/>
    <lineage>
        <taxon>Eukaryota</taxon>
        <taxon>Metazoa</taxon>
        <taxon>Spiralia</taxon>
        <taxon>Lophotrochozoa</taxon>
        <taxon>Mollusca</taxon>
        <taxon>Bivalvia</taxon>
        <taxon>Autobranchia</taxon>
        <taxon>Pteriomorphia</taxon>
        <taxon>Ostreida</taxon>
        <taxon>Ostreoidea</taxon>
        <taxon>Ostreidae</taxon>
        <taxon>Crassostrea</taxon>
    </lineage>
</organism>
<dbReference type="PANTHER" id="PTHR45782">
    <property type="entry name" value="MITOCHONDRIAL RIBOSOME-ASSOCIATED GTPASE 1"/>
    <property type="match status" value="1"/>
</dbReference>
<keyword evidence="2 4" id="KW-0342">GTP-binding</keyword>
<evidence type="ECO:0000313" key="8">
    <source>
        <dbReference type="RefSeq" id="XP_022304581.1"/>
    </source>
</evidence>
<sequence length="320" mass="36378">MSNKLFTFSGNFRKTFVLPEGHKVQWFPGHMQKGIAQLLARLRSIDCVLEIHDARIPFSGRTPLFKDMMKMKAHVLLLNKCDLADLSRKRDIVHKLHTEGVDKVLFTNLTSDKSKIIQHDLFPLVVEAINGKPRYNREIAEDYEVAVIGVPNVGKSTFINYVRRSHTNVKKKSLRVGAKAGVTKSLSGKIRANFNPPVYLMDSPGILTPQIGEVEEGMKLALCGCLPDHIIGEELIVDYMLYWFNKHSDFRYVEHFNLTEPTDNVKILLNHVAKENCFVKRMKSLNANELKYFPDFTAAATLILKQFREGVLGPVILEDV</sequence>
<dbReference type="FunFam" id="1.10.1580.10:FF:000004">
    <property type="entry name" value="Mitochondrial GTPase 1"/>
    <property type="match status" value="1"/>
</dbReference>
<keyword evidence="7" id="KW-1185">Reference proteome</keyword>
<dbReference type="GO" id="GO:0005743">
    <property type="term" value="C:mitochondrial inner membrane"/>
    <property type="evidence" value="ECO:0007669"/>
    <property type="project" value="UniProtKB-SubCell"/>
</dbReference>
<keyword evidence="4" id="KW-0496">Mitochondrion</keyword>
<evidence type="ECO:0000256" key="3">
    <source>
        <dbReference type="ARBA" id="ARBA00045284"/>
    </source>
</evidence>
<dbReference type="Proteomes" id="UP000694844">
    <property type="component" value="Chromosome 9"/>
</dbReference>
<comment type="subcellular location">
    <subcellularLocation>
        <location evidence="4">Mitochondrion inner membrane</location>
        <topology evidence="4">Peripheral membrane protein</topology>
    </subcellularLocation>
</comment>
<dbReference type="SUPFAM" id="SSF52540">
    <property type="entry name" value="P-loop containing nucleoside triphosphate hydrolases"/>
    <property type="match status" value="1"/>
</dbReference>
<evidence type="ECO:0000256" key="4">
    <source>
        <dbReference type="PIRNR" id="PIRNR006230"/>
    </source>
</evidence>
<reference evidence="8" key="1">
    <citation type="submission" date="2025-08" db="UniProtKB">
        <authorList>
            <consortium name="RefSeq"/>
        </authorList>
    </citation>
    <scope>IDENTIFICATION</scope>
    <source>
        <tissue evidence="8">Whole sample</tissue>
    </source>
</reference>
<dbReference type="Gene3D" id="1.10.1580.10">
    <property type="match status" value="1"/>
</dbReference>
<dbReference type="GO" id="GO:0003924">
    <property type="term" value="F:GTPase activity"/>
    <property type="evidence" value="ECO:0007669"/>
    <property type="project" value="TreeGrafter"/>
</dbReference>